<feature type="domain" description="Flagellar hook protein FlgE/F/G-like D1" evidence="11">
    <location>
        <begin position="99"/>
        <end position="161"/>
    </location>
</feature>
<evidence type="ECO:0000313" key="13">
    <source>
        <dbReference type="Proteomes" id="UP001287445"/>
    </source>
</evidence>
<evidence type="ECO:0000259" key="9">
    <source>
        <dbReference type="Pfam" id="PF00460"/>
    </source>
</evidence>
<gene>
    <name evidence="12" type="primary">flgG</name>
    <name evidence="12" type="ORF">SGN30_27550</name>
</gene>
<dbReference type="SUPFAM" id="SSF117143">
    <property type="entry name" value="Flagellar hook protein flgE"/>
    <property type="match status" value="1"/>
</dbReference>
<comment type="similarity">
    <text evidence="2 8">Belongs to the flagella basal body rod proteins family.</text>
</comment>
<dbReference type="InterPro" id="IPR053967">
    <property type="entry name" value="LlgE_F_G-like_D1"/>
</dbReference>
<dbReference type="GO" id="GO:0071978">
    <property type="term" value="P:bacterial-type flagellum-dependent swarming motility"/>
    <property type="evidence" value="ECO:0007669"/>
    <property type="project" value="TreeGrafter"/>
</dbReference>
<dbReference type="InterPro" id="IPR019776">
    <property type="entry name" value="Flagellar_basal_body_rod_CS"/>
</dbReference>
<dbReference type="Pfam" id="PF22692">
    <property type="entry name" value="LlgE_F_G_D1"/>
    <property type="match status" value="1"/>
</dbReference>
<keyword evidence="12" id="KW-0969">Cilium</keyword>
<feature type="domain" description="Flagellar basal-body/hook protein C-terminal" evidence="10">
    <location>
        <begin position="217"/>
        <end position="261"/>
    </location>
</feature>
<dbReference type="InterPro" id="IPR001444">
    <property type="entry name" value="Flag_bb_rod_N"/>
</dbReference>
<protein>
    <recommendedName>
        <fullName evidence="3 7">Flagellar basal-body rod protein FlgG</fullName>
    </recommendedName>
    <alternativeName>
        <fullName evidence="6 8">Distal rod protein</fullName>
    </alternativeName>
</protein>
<dbReference type="Pfam" id="PF06429">
    <property type="entry name" value="Flg_bbr_C"/>
    <property type="match status" value="1"/>
</dbReference>
<evidence type="ECO:0000259" key="11">
    <source>
        <dbReference type="Pfam" id="PF22692"/>
    </source>
</evidence>
<dbReference type="GO" id="GO:0009426">
    <property type="term" value="C:bacterial-type flagellum basal body, distal rod"/>
    <property type="evidence" value="ECO:0007669"/>
    <property type="project" value="UniProtKB-UniRule"/>
</dbReference>
<comment type="subcellular location">
    <subcellularLocation>
        <location evidence="1 8">Bacterial flagellum basal body</location>
    </subcellularLocation>
</comment>
<dbReference type="EMBL" id="JAWWMZ010000016">
    <property type="protein sequence ID" value="MDX4957189.1"/>
    <property type="molecule type" value="Genomic_DNA"/>
</dbReference>
<dbReference type="InterPro" id="IPR010930">
    <property type="entry name" value="Flg_bb/hook_C_dom"/>
</dbReference>
<dbReference type="PROSITE" id="PS00588">
    <property type="entry name" value="FLAGELLA_BB_ROD"/>
    <property type="match status" value="1"/>
</dbReference>
<organism evidence="12 13">
    <name type="scientific">Delftia acidovorans</name>
    <name type="common">Pseudomonas acidovorans</name>
    <name type="synonym">Comamonas acidovorans</name>
    <dbReference type="NCBI Taxonomy" id="80866"/>
    <lineage>
        <taxon>Bacteria</taxon>
        <taxon>Pseudomonadati</taxon>
        <taxon>Pseudomonadota</taxon>
        <taxon>Betaproteobacteria</taxon>
        <taxon>Burkholderiales</taxon>
        <taxon>Comamonadaceae</taxon>
        <taxon>Delftia</taxon>
    </lineage>
</organism>
<dbReference type="RefSeq" id="WP_319076669.1">
    <property type="nucleotide sequence ID" value="NZ_JAWWMZ010000016.1"/>
</dbReference>
<evidence type="ECO:0000256" key="5">
    <source>
        <dbReference type="ARBA" id="ARBA00025933"/>
    </source>
</evidence>
<evidence type="ECO:0000256" key="8">
    <source>
        <dbReference type="RuleBase" id="RU362116"/>
    </source>
</evidence>
<accession>A0AAJ2R7N2</accession>
<evidence type="ECO:0000313" key="12">
    <source>
        <dbReference type="EMBL" id="MDX4957189.1"/>
    </source>
</evidence>
<dbReference type="Proteomes" id="UP001287445">
    <property type="component" value="Unassembled WGS sequence"/>
</dbReference>
<proteinExistence type="inferred from homology"/>
<sequence length="264" mass="27650">MYDALYIGATGMQAQQLNVETIASNLANVNTAGYKRSRVSFSDLVALDPARRTAALAGPDAGVLAPVMRMGAGVGVAGISKLFDAGDIKKTDLPMDIIVQGEGFFEVQTPDGTPAYTRGGTWTVNRDGNLATSAGLALKPAIAVPDDVQALVVQPDGRVQARVAGQQSLADLGKIDLVRFANPQGLAAQGDNLYRSSAASGEALLVRPGEDGAGHIAQGYLEASNVKMVDEMVNLMLAQRTYEANTKIVQAADDMMGMVNGLRR</sequence>
<dbReference type="InterPro" id="IPR020013">
    <property type="entry name" value="Flagellar_FlgE/F/G"/>
</dbReference>
<dbReference type="NCBIfam" id="TIGR03506">
    <property type="entry name" value="FlgEFG_subfam"/>
    <property type="match status" value="2"/>
</dbReference>
<name>A0AAJ2R7N2_DELAC</name>
<evidence type="ECO:0000256" key="2">
    <source>
        <dbReference type="ARBA" id="ARBA00009677"/>
    </source>
</evidence>
<evidence type="ECO:0000256" key="6">
    <source>
        <dbReference type="ARBA" id="ARBA00032912"/>
    </source>
</evidence>
<keyword evidence="4 8" id="KW-0975">Bacterial flagellum</keyword>
<evidence type="ECO:0000256" key="3">
    <source>
        <dbReference type="ARBA" id="ARBA00017948"/>
    </source>
</evidence>
<dbReference type="InterPro" id="IPR012834">
    <property type="entry name" value="FlgG_G_neg"/>
</dbReference>
<dbReference type="PANTHER" id="PTHR30435">
    <property type="entry name" value="FLAGELLAR PROTEIN"/>
    <property type="match status" value="1"/>
</dbReference>
<dbReference type="NCBIfam" id="TIGR02488">
    <property type="entry name" value="flgG_G_neg"/>
    <property type="match status" value="1"/>
</dbReference>
<feature type="domain" description="Flagellar basal body rod protein N-terminal" evidence="9">
    <location>
        <begin position="5"/>
        <end position="35"/>
    </location>
</feature>
<keyword evidence="12" id="KW-0282">Flagellum</keyword>
<dbReference type="AlphaFoldDB" id="A0AAJ2R7N2"/>
<comment type="subunit">
    <text evidence="5 8">The basal body constitutes a major portion of the flagellar organelle and consists of four rings (L,P,S, and M) mounted on a central rod. The rod consists of about 26 subunits of FlgG in the distal portion, and FlgB, FlgC and FlgF are thought to build up the proximal portion of the rod with about 6 subunits each.</text>
</comment>
<evidence type="ECO:0000256" key="4">
    <source>
        <dbReference type="ARBA" id="ARBA00023143"/>
    </source>
</evidence>
<comment type="caution">
    <text evidence="12">The sequence shown here is derived from an EMBL/GenBank/DDBJ whole genome shotgun (WGS) entry which is preliminary data.</text>
</comment>
<dbReference type="InterPro" id="IPR037925">
    <property type="entry name" value="FlgE/F/G-like"/>
</dbReference>
<keyword evidence="12" id="KW-0966">Cell projection</keyword>
<evidence type="ECO:0000259" key="10">
    <source>
        <dbReference type="Pfam" id="PF06429"/>
    </source>
</evidence>
<evidence type="ECO:0000256" key="1">
    <source>
        <dbReference type="ARBA" id="ARBA00004117"/>
    </source>
</evidence>
<evidence type="ECO:0000256" key="7">
    <source>
        <dbReference type="NCBIfam" id="TIGR02488"/>
    </source>
</evidence>
<reference evidence="12" key="1">
    <citation type="submission" date="2023-11" db="EMBL/GenBank/DDBJ databases">
        <title>Identification and selenium tolerance of Delftia acidovorans R3-25.</title>
        <authorList>
            <person name="Zhang S."/>
            <person name="Liu Y."/>
            <person name="Guo Y."/>
        </authorList>
    </citation>
    <scope>NUCLEOTIDE SEQUENCE</scope>
    <source>
        <strain evidence="12">R3-25</strain>
    </source>
</reference>
<dbReference type="Pfam" id="PF00460">
    <property type="entry name" value="Flg_bb_rod"/>
    <property type="match status" value="1"/>
</dbReference>
<dbReference type="PANTHER" id="PTHR30435:SF19">
    <property type="entry name" value="FLAGELLAR BASAL-BODY ROD PROTEIN FLGG"/>
    <property type="match status" value="1"/>
</dbReference>